<dbReference type="Proteomes" id="UP000245429">
    <property type="component" value="Chromosome"/>
</dbReference>
<evidence type="ECO:0000313" key="3">
    <source>
        <dbReference type="Proteomes" id="UP000245429"/>
    </source>
</evidence>
<proteinExistence type="predicted"/>
<name>A0A2U8QSH8_9FLAO</name>
<protein>
    <recommendedName>
        <fullName evidence="1">SusE outer membrane protein domain-containing protein</fullName>
    </recommendedName>
</protein>
<dbReference type="EMBL" id="CP029463">
    <property type="protein sequence ID" value="AWM13122.1"/>
    <property type="molecule type" value="Genomic_DNA"/>
</dbReference>
<dbReference type="InterPro" id="IPR025970">
    <property type="entry name" value="SusE"/>
</dbReference>
<dbReference type="Gene3D" id="2.60.40.3620">
    <property type="match status" value="2"/>
</dbReference>
<dbReference type="KEGG" id="fse:DI487_04035"/>
<organism evidence="2 3">
    <name type="scientific">Flavobacterium sediminis</name>
    <dbReference type="NCBI Taxonomy" id="2201181"/>
    <lineage>
        <taxon>Bacteria</taxon>
        <taxon>Pseudomonadati</taxon>
        <taxon>Bacteroidota</taxon>
        <taxon>Flavobacteriia</taxon>
        <taxon>Flavobacteriales</taxon>
        <taxon>Flavobacteriaceae</taxon>
        <taxon>Flavobacterium</taxon>
    </lineage>
</organism>
<sequence length="369" mass="39109">MKNIVKSLFVLLSVFAISCSTDDVQDRPVIQGVDAPVLTAPEDGNTYTLLPENMDALAERFVWTAANYNGNVAINYSVEMDLTGGDFSNAQVLGGTSSDLQAPVTVETLNNACTALGANPYEASSFDVRVVSSVGSNSTAYSPMVSNIVTIVITPYTTESPKLYVIGNFLSGSGYGADWTPDASLPALASSGYGLTDFEGYVYMNVTSPEFKLLPTNSSFDGDYGDDGTFTGALLQDGEVNVQLSAGSYYKINANTTTMTYTTTATQWAVTGSATTLGWPAGPDGTDGQDVDLTYNTATKKWEVITTLTGGQELKFRANNAWTLNYGDDGADGSLNEGGANITIATTGSYLIELDLSNPREYTYTLTAQ</sequence>
<gene>
    <name evidence="2" type="ORF">DI487_04035</name>
</gene>
<dbReference type="PROSITE" id="PS51257">
    <property type="entry name" value="PROKAR_LIPOPROTEIN"/>
    <property type="match status" value="1"/>
</dbReference>
<dbReference type="RefSeq" id="WP_109568525.1">
    <property type="nucleotide sequence ID" value="NZ_CP029463.1"/>
</dbReference>
<dbReference type="OrthoDB" id="975117at2"/>
<dbReference type="CDD" id="cd12956">
    <property type="entry name" value="CBM_SusE-F_like"/>
    <property type="match status" value="1"/>
</dbReference>
<dbReference type="Pfam" id="PF14292">
    <property type="entry name" value="SusE"/>
    <property type="match status" value="1"/>
</dbReference>
<accession>A0A2U8QSH8</accession>
<feature type="domain" description="SusE outer membrane protein" evidence="1">
    <location>
        <begin position="28"/>
        <end position="130"/>
    </location>
</feature>
<reference evidence="2 3" key="1">
    <citation type="submission" date="2018-05" db="EMBL/GenBank/DDBJ databases">
        <title>Flavobacterium sp. MEBiC07310.</title>
        <authorList>
            <person name="Baek K."/>
        </authorList>
    </citation>
    <scope>NUCLEOTIDE SEQUENCE [LARGE SCALE GENOMIC DNA]</scope>
    <source>
        <strain evidence="2 3">MEBiC07310</strain>
    </source>
</reference>
<evidence type="ECO:0000313" key="2">
    <source>
        <dbReference type="EMBL" id="AWM13122.1"/>
    </source>
</evidence>
<dbReference type="AlphaFoldDB" id="A0A2U8QSH8"/>
<evidence type="ECO:0000259" key="1">
    <source>
        <dbReference type="Pfam" id="PF14292"/>
    </source>
</evidence>
<keyword evidence="3" id="KW-1185">Reference proteome</keyword>